<dbReference type="InterPro" id="IPR027267">
    <property type="entry name" value="AH/BAR_dom_sf"/>
</dbReference>
<feature type="region of interest" description="Disordered" evidence="9">
    <location>
        <begin position="1182"/>
        <end position="1201"/>
    </location>
</feature>
<accession>A0A7R9AE27</accession>
<dbReference type="PANTHER" id="PTHR22834:SF20">
    <property type="entry name" value="SH3 DOMAIN-CONTAINING PROTEIN"/>
    <property type="match status" value="1"/>
</dbReference>
<dbReference type="Gene3D" id="1.20.1270.60">
    <property type="entry name" value="Arfaptin homology (AH) domain/BAR domain"/>
    <property type="match status" value="1"/>
</dbReference>
<evidence type="ECO:0000256" key="4">
    <source>
        <dbReference type="ARBA" id="ARBA00022443"/>
    </source>
</evidence>
<reference evidence="13" key="1">
    <citation type="submission" date="2020-11" db="EMBL/GenBank/DDBJ databases">
        <authorList>
            <person name="Tran Van P."/>
        </authorList>
    </citation>
    <scope>NUCLEOTIDE SEQUENCE</scope>
</reference>
<evidence type="ECO:0000256" key="1">
    <source>
        <dbReference type="ARBA" id="ARBA00004282"/>
    </source>
</evidence>
<evidence type="ECO:0000259" key="11">
    <source>
        <dbReference type="PROSITE" id="PS50010"/>
    </source>
</evidence>
<dbReference type="InterPro" id="IPR004148">
    <property type="entry name" value="BAR_dom"/>
</dbReference>
<dbReference type="SMART" id="SM00721">
    <property type="entry name" value="BAR"/>
    <property type="match status" value="1"/>
</dbReference>
<dbReference type="SMART" id="SM00326">
    <property type="entry name" value="SH3"/>
    <property type="match status" value="5"/>
</dbReference>
<protein>
    <recommendedName>
        <fullName evidence="3">Dynamin-binding protein</fullName>
    </recommendedName>
    <alternativeName>
        <fullName evidence="7">Scaffold protein Tuba</fullName>
    </alternativeName>
</protein>
<dbReference type="GO" id="GO:0035556">
    <property type="term" value="P:intracellular signal transduction"/>
    <property type="evidence" value="ECO:0007669"/>
    <property type="project" value="InterPro"/>
</dbReference>
<dbReference type="Pfam" id="PF07653">
    <property type="entry name" value="SH3_2"/>
    <property type="match status" value="2"/>
</dbReference>
<dbReference type="AlphaFoldDB" id="A0A7R9AE27"/>
<feature type="domain" description="SH3" evidence="10">
    <location>
        <begin position="114"/>
        <end position="175"/>
    </location>
</feature>
<dbReference type="CDD" id="cd00160">
    <property type="entry name" value="RhoGEF"/>
    <property type="match status" value="1"/>
</dbReference>
<feature type="region of interest" description="Disordered" evidence="9">
    <location>
        <begin position="512"/>
        <end position="546"/>
    </location>
</feature>
<dbReference type="Gene3D" id="2.30.30.40">
    <property type="entry name" value="SH3 Domains"/>
    <property type="match status" value="5"/>
</dbReference>
<dbReference type="EMBL" id="LR904035">
    <property type="protein sequence ID" value="CAD7252512.1"/>
    <property type="molecule type" value="Genomic_DNA"/>
</dbReference>
<sequence length="1278" mass="143736">MTDPRSFFPRKHQCGCKPADLIAFSARSETNKEGFCKGLGSTVSEVRYAPGKKRLPSNKTRSCFDPSSLIRDPDLPQVLHRESKQWLFGEWCGHQGKFPSNCVSKLEEAPKLSGSLSLMIAIETFRAEQPGDLSFQKGDLLVYEDKVDENWVRGHHLGGSSKGILPWNHVWKLPPLQRSLTSNVNEVIKQGVKALVTKTVTGQLADELSLKEGDLFIIHEVVLYDFLGEYPGELSCKAGDIVSVIQHVDQQWTECDFNGSTGLVPRAFLNIVVDCDQEEKEVNEARVTQDFSPLYDGNLDLKKGDNISILRQLGGDWCEVRDPRGRVGTFPLSHLEVPNIKILRNGTKGLTPHKGQSPMVPKRQFEKDDFKPRSQSGSSLEEVIDKNLSGLEISLNAVKTHLGSNRNSLNTAIDWKEEAISVNCDKYSRNGFSTYTETAAKVEKPGRPPPPAFTMSQPAIVQVSVEDPVNGKPEVLEELMVIAPDSDLETEEEDEVQEQIVYRGSSKSGIVRALSPSRPAPPIPLPLDERDGESVGGTPEMSSVQVCNGGPKSLQINDAQFLKEMESQRQNVISELVITEREYVRDLKETIEVFHVYDPDYLASLGIDCPAVFSSIFEVVKCSENFLDRIQLAMKGIPEDEQVIGSCFLEFLPEMHDAYVPYCINHDNVPPLIEEYERMPKVGDVIKGGVEKLRQKGITCFDMESMLIKPVQRILKYPLLLNQIAKYTPDGHKDKQPVLEALAAMTSLASTINEMKRRKEIVVKYKTMRAESLTSRISRFNMHSIEKKTNRISRRLTSYFFPGARDIQFDTEEQRFLDVERTSQGFLANVESFISQLNLSLSLQLVVAEDIADYYAERNKLTEVDRFRGVQHLILSQFSSDFDRIVTNQVIGPLVQLCESFAGPVHLISKRRDKLYDYESLAQKVDKNKDPEKSRQACAISFRVVLKEDAKKGKQEYEALNSQLIEELPILCNYAEDILRHCVKAFLHARKNLAGRIFKELLELTELPLLRTGLSDYLESFVVKHNLVCSQMARYSCIPDSFAGSGEKKRKSSPRPSRSSSKKQLAQESPPQPQSILRNFTKENVYKATEDYFPADAMDLKMKKGQLVGVIKKQDPMGGTSRWFVNDGATKGFVPSKFLQAYEDDNPRRPRSMTESQDSSPPPSYMEVMASSQAATSPYLQRHSMEPQPNSQKEHSTSCDEVLLEPSTPNENSQIFEALYPYVKSGDVDMSMQPGDRFLLIPVARATGADSWWYMKNLETQALGYVPASYLRPIAPAD</sequence>
<keyword evidence="5" id="KW-0344">Guanine-nucleotide releasing factor</keyword>
<dbReference type="GO" id="GO:0005795">
    <property type="term" value="C:Golgi stack"/>
    <property type="evidence" value="ECO:0007669"/>
    <property type="project" value="UniProtKB-SubCell"/>
</dbReference>
<feature type="domain" description="SH3" evidence="10">
    <location>
        <begin position="215"/>
        <end position="274"/>
    </location>
</feature>
<dbReference type="CDD" id="cd00174">
    <property type="entry name" value="SH3"/>
    <property type="match status" value="1"/>
</dbReference>
<evidence type="ECO:0000256" key="8">
    <source>
        <dbReference type="PROSITE-ProRule" id="PRU00192"/>
    </source>
</evidence>
<feature type="region of interest" description="Disordered" evidence="9">
    <location>
        <begin position="1043"/>
        <end position="1080"/>
    </location>
</feature>
<dbReference type="SUPFAM" id="SSF48065">
    <property type="entry name" value="DBL homology domain (DH-domain)"/>
    <property type="match status" value="1"/>
</dbReference>
<dbReference type="PROSITE" id="PS50002">
    <property type="entry name" value="SH3"/>
    <property type="match status" value="5"/>
</dbReference>
<feature type="domain" description="BAR" evidence="12">
    <location>
        <begin position="794"/>
        <end position="1018"/>
    </location>
</feature>
<evidence type="ECO:0000256" key="5">
    <source>
        <dbReference type="ARBA" id="ARBA00022658"/>
    </source>
</evidence>
<dbReference type="Pfam" id="PF03114">
    <property type="entry name" value="BAR"/>
    <property type="match status" value="1"/>
</dbReference>
<dbReference type="OrthoDB" id="27823at2759"/>
<evidence type="ECO:0000256" key="7">
    <source>
        <dbReference type="ARBA" id="ARBA00032587"/>
    </source>
</evidence>
<evidence type="ECO:0000259" key="10">
    <source>
        <dbReference type="PROSITE" id="PS50002"/>
    </source>
</evidence>
<dbReference type="InterPro" id="IPR036028">
    <property type="entry name" value="SH3-like_dom_sf"/>
</dbReference>
<evidence type="ECO:0000256" key="2">
    <source>
        <dbReference type="ARBA" id="ARBA00004348"/>
    </source>
</evidence>
<evidence type="ECO:0000256" key="3">
    <source>
        <dbReference type="ARBA" id="ARBA00018186"/>
    </source>
</evidence>
<dbReference type="InterPro" id="IPR001452">
    <property type="entry name" value="SH3_domain"/>
</dbReference>
<dbReference type="GO" id="GO:0070161">
    <property type="term" value="C:anchoring junction"/>
    <property type="evidence" value="ECO:0007669"/>
    <property type="project" value="UniProtKB-SubCell"/>
</dbReference>
<dbReference type="InterPro" id="IPR000219">
    <property type="entry name" value="DH_dom"/>
</dbReference>
<feature type="compositionally biased region" description="Low complexity" evidence="9">
    <location>
        <begin position="1054"/>
        <end position="1063"/>
    </location>
</feature>
<evidence type="ECO:0000259" key="12">
    <source>
        <dbReference type="PROSITE" id="PS51021"/>
    </source>
</evidence>
<dbReference type="PROSITE" id="PS50010">
    <property type="entry name" value="DH_2"/>
    <property type="match status" value="1"/>
</dbReference>
<feature type="domain" description="DH" evidence="11">
    <location>
        <begin position="568"/>
        <end position="755"/>
    </location>
</feature>
<dbReference type="PROSITE" id="PS00741">
    <property type="entry name" value="DH_1"/>
    <property type="match status" value="1"/>
</dbReference>
<feature type="domain" description="SH3" evidence="10">
    <location>
        <begin position="1211"/>
        <end position="1276"/>
    </location>
</feature>
<keyword evidence="14" id="KW-1185">Reference proteome</keyword>
<dbReference type="PRINTS" id="PR00499">
    <property type="entry name" value="P67PHOX"/>
</dbReference>
<dbReference type="SUPFAM" id="SSF50044">
    <property type="entry name" value="SH3-domain"/>
    <property type="match status" value="6"/>
</dbReference>
<feature type="region of interest" description="Disordered" evidence="9">
    <location>
        <begin position="1142"/>
        <end position="1167"/>
    </location>
</feature>
<dbReference type="Gene3D" id="1.20.900.10">
    <property type="entry name" value="Dbl homology (DH) domain"/>
    <property type="match status" value="1"/>
</dbReference>
<gene>
    <name evidence="13" type="ORF">DSTB1V02_LOCUS12270</name>
</gene>
<evidence type="ECO:0000313" key="13">
    <source>
        <dbReference type="EMBL" id="CAD7252512.1"/>
    </source>
</evidence>
<dbReference type="SMART" id="SM00325">
    <property type="entry name" value="RhoGEF"/>
    <property type="match status" value="1"/>
</dbReference>
<evidence type="ECO:0000256" key="9">
    <source>
        <dbReference type="SAM" id="MobiDB-lite"/>
    </source>
</evidence>
<dbReference type="GO" id="GO:0005085">
    <property type="term" value="F:guanyl-nucleotide exchange factor activity"/>
    <property type="evidence" value="ECO:0007669"/>
    <property type="project" value="UniProtKB-KW"/>
</dbReference>
<feature type="domain" description="SH3" evidence="10">
    <location>
        <begin position="1081"/>
        <end position="1144"/>
    </location>
</feature>
<organism evidence="13">
    <name type="scientific">Darwinula stevensoni</name>
    <dbReference type="NCBI Taxonomy" id="69355"/>
    <lineage>
        <taxon>Eukaryota</taxon>
        <taxon>Metazoa</taxon>
        <taxon>Ecdysozoa</taxon>
        <taxon>Arthropoda</taxon>
        <taxon>Crustacea</taxon>
        <taxon>Oligostraca</taxon>
        <taxon>Ostracoda</taxon>
        <taxon>Podocopa</taxon>
        <taxon>Podocopida</taxon>
        <taxon>Darwinulocopina</taxon>
        <taxon>Darwinuloidea</taxon>
        <taxon>Darwinulidae</taxon>
        <taxon>Darwinula</taxon>
    </lineage>
</organism>
<dbReference type="InterPro" id="IPR051492">
    <property type="entry name" value="Dynamin-Rho_GEF"/>
</dbReference>
<feature type="domain" description="SH3" evidence="10">
    <location>
        <begin position="280"/>
        <end position="340"/>
    </location>
</feature>
<dbReference type="Pfam" id="PF00018">
    <property type="entry name" value="SH3_1"/>
    <property type="match status" value="2"/>
</dbReference>
<dbReference type="InterPro" id="IPR035899">
    <property type="entry name" value="DBL_dom_sf"/>
</dbReference>
<evidence type="ECO:0000313" key="14">
    <source>
        <dbReference type="Proteomes" id="UP000677054"/>
    </source>
</evidence>
<proteinExistence type="predicted"/>
<name>A0A7R9AE27_9CRUS</name>
<dbReference type="SUPFAM" id="SSF103657">
    <property type="entry name" value="BAR/IMD domain-like"/>
    <property type="match status" value="1"/>
</dbReference>
<feature type="region of interest" description="Disordered" evidence="9">
    <location>
        <begin position="346"/>
        <end position="380"/>
    </location>
</feature>
<evidence type="ECO:0000256" key="6">
    <source>
        <dbReference type="ARBA" id="ARBA00022949"/>
    </source>
</evidence>
<dbReference type="InterPro" id="IPR001331">
    <property type="entry name" value="GDS_CDC24_CS"/>
</dbReference>
<dbReference type="Proteomes" id="UP000677054">
    <property type="component" value="Unassembled WGS sequence"/>
</dbReference>
<keyword evidence="6" id="KW-0965">Cell junction</keyword>
<dbReference type="Pfam" id="PF00621">
    <property type="entry name" value="RhoGEF"/>
    <property type="match status" value="1"/>
</dbReference>
<comment type="subcellular location">
    <subcellularLocation>
        <location evidence="1">Cell junction</location>
    </subcellularLocation>
    <subcellularLocation>
        <location evidence="2">Golgi apparatus</location>
        <location evidence="2">Golgi stack</location>
    </subcellularLocation>
</comment>
<keyword evidence="4 8" id="KW-0728">SH3 domain</keyword>
<dbReference type="PANTHER" id="PTHR22834">
    <property type="entry name" value="NUCLEAR FUSION PROTEIN FUS2"/>
    <property type="match status" value="1"/>
</dbReference>
<feature type="compositionally biased region" description="Basic and acidic residues" evidence="9">
    <location>
        <begin position="363"/>
        <end position="372"/>
    </location>
</feature>
<dbReference type="EMBL" id="CAJPEV010004518">
    <property type="protein sequence ID" value="CAG0901910.1"/>
    <property type="molecule type" value="Genomic_DNA"/>
</dbReference>
<feature type="compositionally biased region" description="Polar residues" evidence="9">
    <location>
        <begin position="1064"/>
        <end position="1078"/>
    </location>
</feature>
<dbReference type="PROSITE" id="PS51021">
    <property type="entry name" value="BAR"/>
    <property type="match status" value="1"/>
</dbReference>